<organism evidence="2 3">
    <name type="scientific">Mesorhizobium phage vB_MloP_Lo5R7ANS</name>
    <dbReference type="NCBI Taxonomy" id="1527771"/>
    <lineage>
        <taxon>Viruses</taxon>
        <taxon>Duplodnaviria</taxon>
        <taxon>Heunggongvirae</taxon>
        <taxon>Uroviricota</taxon>
        <taxon>Caudoviricetes</taxon>
        <taxon>Autographivirales</taxon>
        <taxon>Pairvirus</taxon>
        <taxon>Pairvirus Lo5R7ANS</taxon>
    </lineage>
</organism>
<feature type="transmembrane region" description="Helical" evidence="1">
    <location>
        <begin position="6"/>
        <end position="27"/>
    </location>
</feature>
<name>A0A076YL43_9CAUD</name>
<dbReference type="EMBL" id="KM199771">
    <property type="protein sequence ID" value="AIK68497.1"/>
    <property type="molecule type" value="Genomic_DNA"/>
</dbReference>
<keyword evidence="1" id="KW-0812">Transmembrane</keyword>
<proteinExistence type="predicted"/>
<accession>A0A076YL43</accession>
<keyword evidence="1" id="KW-0472">Membrane</keyword>
<dbReference type="RefSeq" id="YP_009100074.1">
    <property type="nucleotide sequence ID" value="NC_025431.1"/>
</dbReference>
<feature type="transmembrane region" description="Helical" evidence="1">
    <location>
        <begin position="34"/>
        <end position="55"/>
    </location>
</feature>
<sequence>MNEAVRIAHCFGAILTGITIVVLAIAISVTHGSAFGAAFGFLSLVAGYGVGVNVTGNQNPVFTITAALVSWASALASVVLALLAL</sequence>
<keyword evidence="1" id="KW-1133">Transmembrane helix</keyword>
<evidence type="ECO:0000313" key="3">
    <source>
        <dbReference type="Proteomes" id="UP000201609"/>
    </source>
</evidence>
<dbReference type="GeneID" id="22109834"/>
<dbReference type="Proteomes" id="UP000201609">
    <property type="component" value="Segment"/>
</dbReference>
<reference evidence="2 3" key="1">
    <citation type="submission" date="2014-07" db="EMBL/GenBank/DDBJ databases">
        <title>Genomic characterization of two T7-like Mesorhizobium loti phages vB_MloP_Lo5R7ANS and vB_MloP_Cp1R7ANS-C2.</title>
        <authorList>
            <person name="Halmillawewa A.P."/>
            <person name="Perry B."/>
            <person name="Gavard R."/>
            <person name="Yost C.K."/>
            <person name="Hynes M.F."/>
        </authorList>
    </citation>
    <scope>NUCLEOTIDE SEQUENCE [LARGE SCALE GENOMIC DNA]</scope>
</reference>
<evidence type="ECO:0000256" key="1">
    <source>
        <dbReference type="SAM" id="Phobius"/>
    </source>
</evidence>
<feature type="transmembrane region" description="Helical" evidence="1">
    <location>
        <begin position="61"/>
        <end position="84"/>
    </location>
</feature>
<gene>
    <name evidence="2" type="ORF">Lo5R7ANS_27</name>
</gene>
<protein>
    <submittedName>
        <fullName evidence="2">Uncharacterized protein</fullName>
    </submittedName>
</protein>
<evidence type="ECO:0000313" key="2">
    <source>
        <dbReference type="EMBL" id="AIK68497.1"/>
    </source>
</evidence>
<keyword evidence="3" id="KW-1185">Reference proteome</keyword>
<dbReference type="KEGG" id="vg:22109834"/>